<evidence type="ECO:0000313" key="1">
    <source>
        <dbReference type="EMBL" id="EZP80156.1"/>
    </source>
</evidence>
<comment type="caution">
    <text evidence="1">The sequence shown here is derived from an EMBL/GenBank/DDBJ whole genome shotgun (WGS) entry which is preliminary data.</text>
</comment>
<gene>
    <name evidence="1" type="ORF">BV97_03570</name>
</gene>
<dbReference type="Gene3D" id="1.10.287.1700">
    <property type="match status" value="1"/>
</dbReference>
<sequence length="139" mass="15251">MKTPYDAALRVRQRELDEVSSAIRTEAGALGAVEQERMRVAAALVHEADLAATDLTLVSPGWQRRMRGERQALSARETQLQARLDALREVAVDAYGVLRGIENAADDYRAEALRDEAAAEQSATDDISAAAFLRTLRAR</sequence>
<evidence type="ECO:0000313" key="2">
    <source>
        <dbReference type="Proteomes" id="UP000024329"/>
    </source>
</evidence>
<evidence type="ECO:0008006" key="3">
    <source>
        <dbReference type="Google" id="ProtNLM"/>
    </source>
</evidence>
<dbReference type="AlphaFoldDB" id="A0A031JQV0"/>
<dbReference type="InterPro" id="IPR053716">
    <property type="entry name" value="Flag_assembly_chemotaxis_eff"/>
</dbReference>
<dbReference type="EMBL" id="JFYZ01000018">
    <property type="protein sequence ID" value="EZP80156.1"/>
    <property type="molecule type" value="Genomic_DNA"/>
</dbReference>
<accession>A0A031JQV0</accession>
<dbReference type="PATRIC" id="fig|158500.4.peg.3642"/>
<dbReference type="eggNOG" id="ENOG5031BY4">
    <property type="taxonomic scope" value="Bacteria"/>
</dbReference>
<reference evidence="1 2" key="1">
    <citation type="submission" date="2014-03" db="EMBL/GenBank/DDBJ databases">
        <title>Whole genome sequence of Novosphingobium resinovorum KF1.</title>
        <authorList>
            <person name="Gan H.M."/>
            <person name="Gan H.Y."/>
            <person name="Chew T.H."/>
            <person name="Savka M.A."/>
        </authorList>
    </citation>
    <scope>NUCLEOTIDE SEQUENCE [LARGE SCALE GENOMIC DNA]</scope>
    <source>
        <strain evidence="1 2">KF1</strain>
    </source>
</reference>
<proteinExistence type="predicted"/>
<protein>
    <recommendedName>
        <fullName evidence="3">Flagellar FliJ protein</fullName>
    </recommendedName>
</protein>
<name>A0A031JQV0_9SPHN</name>
<organism evidence="1 2">
    <name type="scientific">Novosphingobium resinovorum</name>
    <dbReference type="NCBI Taxonomy" id="158500"/>
    <lineage>
        <taxon>Bacteria</taxon>
        <taxon>Pseudomonadati</taxon>
        <taxon>Pseudomonadota</taxon>
        <taxon>Alphaproteobacteria</taxon>
        <taxon>Sphingomonadales</taxon>
        <taxon>Sphingomonadaceae</taxon>
        <taxon>Novosphingobium</taxon>
    </lineage>
</organism>
<dbReference type="RefSeq" id="WP_036527383.1">
    <property type="nucleotide sequence ID" value="NZ_BSFC01000019.1"/>
</dbReference>
<dbReference type="Proteomes" id="UP000024329">
    <property type="component" value="Unassembled WGS sequence"/>
</dbReference>
<dbReference type="STRING" id="158500.BES08_12255"/>